<dbReference type="AlphaFoldDB" id="A0A6A4HV48"/>
<dbReference type="Proteomes" id="UP000799118">
    <property type="component" value="Unassembled WGS sequence"/>
</dbReference>
<dbReference type="PANTHER" id="PTHR19241">
    <property type="entry name" value="ATP-BINDING CASSETTE TRANSPORTER"/>
    <property type="match status" value="1"/>
</dbReference>
<evidence type="ECO:0008006" key="4">
    <source>
        <dbReference type="Google" id="ProtNLM"/>
    </source>
</evidence>
<name>A0A6A4HV48_9AGAR</name>
<proteinExistence type="predicted"/>
<dbReference type="OrthoDB" id="2924989at2759"/>
<organism evidence="2 3">
    <name type="scientific">Gymnopus androsaceus JB14</name>
    <dbReference type="NCBI Taxonomy" id="1447944"/>
    <lineage>
        <taxon>Eukaryota</taxon>
        <taxon>Fungi</taxon>
        <taxon>Dikarya</taxon>
        <taxon>Basidiomycota</taxon>
        <taxon>Agaricomycotina</taxon>
        <taxon>Agaricomycetes</taxon>
        <taxon>Agaricomycetidae</taxon>
        <taxon>Agaricales</taxon>
        <taxon>Marasmiineae</taxon>
        <taxon>Omphalotaceae</taxon>
        <taxon>Gymnopus</taxon>
    </lineage>
</organism>
<reference evidence="2" key="1">
    <citation type="journal article" date="2019" name="Environ. Microbiol.">
        <title>Fungal ecological strategies reflected in gene transcription - a case study of two litter decomposers.</title>
        <authorList>
            <person name="Barbi F."/>
            <person name="Kohler A."/>
            <person name="Barry K."/>
            <person name="Baskaran P."/>
            <person name="Daum C."/>
            <person name="Fauchery L."/>
            <person name="Ihrmark K."/>
            <person name="Kuo A."/>
            <person name="LaButti K."/>
            <person name="Lipzen A."/>
            <person name="Morin E."/>
            <person name="Grigoriev I.V."/>
            <person name="Henrissat B."/>
            <person name="Lindahl B."/>
            <person name="Martin F."/>
        </authorList>
    </citation>
    <scope>NUCLEOTIDE SEQUENCE</scope>
    <source>
        <strain evidence="2">JB14</strain>
    </source>
</reference>
<evidence type="ECO:0000313" key="3">
    <source>
        <dbReference type="Proteomes" id="UP000799118"/>
    </source>
</evidence>
<keyword evidence="1" id="KW-0813">Transport</keyword>
<evidence type="ECO:0000313" key="2">
    <source>
        <dbReference type="EMBL" id="KAE9402076.1"/>
    </source>
</evidence>
<dbReference type="EMBL" id="ML769438">
    <property type="protein sequence ID" value="KAE9402076.1"/>
    <property type="molecule type" value="Genomic_DNA"/>
</dbReference>
<gene>
    <name evidence="2" type="ORF">BT96DRAFT_956345</name>
</gene>
<accession>A0A6A4HV48</accession>
<sequence length="119" mass="13558">MYNHLLRQPEDVPDVEKVWKCLDYCFSETNLSFFLLGLNVEQPKPKLLLFLDELTSGLDSHAILCTIHQPSALLFQGFDRLLFLVSGGRTVRFGEIGPNSRTLISYFESQGAKHFPPDQ</sequence>
<evidence type="ECO:0000256" key="1">
    <source>
        <dbReference type="ARBA" id="ARBA00022448"/>
    </source>
</evidence>
<keyword evidence="3" id="KW-1185">Reference proteome</keyword>
<protein>
    <recommendedName>
        <fullName evidence="4">ABC transporter family G domain-containing protein</fullName>
    </recommendedName>
</protein>